<comment type="similarity">
    <text evidence="4">Belongs to the class I-like SAM-binding methyltransferase superfamily. Cation-dependent O-methyltransferase family.</text>
</comment>
<dbReference type="CDD" id="cd02440">
    <property type="entry name" value="AdoMet_MTases"/>
    <property type="match status" value="1"/>
</dbReference>
<evidence type="ECO:0000256" key="3">
    <source>
        <dbReference type="ARBA" id="ARBA00022691"/>
    </source>
</evidence>
<protein>
    <recommendedName>
        <fullName evidence="7">Caffeoyl-CoA O-methyltransferase</fullName>
    </recommendedName>
</protein>
<dbReference type="Pfam" id="PF01596">
    <property type="entry name" value="Methyltransf_3"/>
    <property type="match status" value="1"/>
</dbReference>
<dbReference type="InterPro" id="IPR050362">
    <property type="entry name" value="Cation-dep_OMT"/>
</dbReference>
<evidence type="ECO:0000313" key="6">
    <source>
        <dbReference type="Proteomes" id="UP001140172"/>
    </source>
</evidence>
<sequence>MYSLNEGPNDENSGITKDNKALYDYAEKASVNMGLALSTIPPSIQEVSQNTLKEFGPDIAFMATPHSQAVMMNFFVGLLNARSILEIGTFTGLSAIYLAHALKRNGVAPGPDDSGYVPLTCLDMSKVFTRHARQNIDISGLSDYVNIIVGDARQEILNLNGHKFDFIYIDADKNSYKKYYNSILDLGLLSKNGLMVFDNTALWKTVEFMDKPIDDVETVVIEDIPSEDLTRKQLGRVAHDFNEYIRNDSRTEVVMFPVFTGVTFVRVLE</sequence>
<dbReference type="Gene3D" id="3.40.50.150">
    <property type="entry name" value="Vaccinia Virus protein VP39"/>
    <property type="match status" value="1"/>
</dbReference>
<keyword evidence="6" id="KW-1185">Reference proteome</keyword>
<dbReference type="AlphaFoldDB" id="A0A9W8HPY5"/>
<dbReference type="PROSITE" id="PS51682">
    <property type="entry name" value="SAM_OMT_I"/>
    <property type="match status" value="1"/>
</dbReference>
<dbReference type="SUPFAM" id="SSF53335">
    <property type="entry name" value="S-adenosyl-L-methionine-dependent methyltransferases"/>
    <property type="match status" value="1"/>
</dbReference>
<dbReference type="OrthoDB" id="10251242at2759"/>
<proteinExistence type="inferred from homology"/>
<dbReference type="InterPro" id="IPR002935">
    <property type="entry name" value="SAM_O-MeTrfase"/>
</dbReference>
<evidence type="ECO:0008006" key="7">
    <source>
        <dbReference type="Google" id="ProtNLM"/>
    </source>
</evidence>
<evidence type="ECO:0000256" key="4">
    <source>
        <dbReference type="ARBA" id="ARBA00023453"/>
    </source>
</evidence>
<evidence type="ECO:0000256" key="2">
    <source>
        <dbReference type="ARBA" id="ARBA00022679"/>
    </source>
</evidence>
<organism evidence="5 6">
    <name type="scientific">Coemansia interrupta</name>
    <dbReference type="NCBI Taxonomy" id="1126814"/>
    <lineage>
        <taxon>Eukaryota</taxon>
        <taxon>Fungi</taxon>
        <taxon>Fungi incertae sedis</taxon>
        <taxon>Zoopagomycota</taxon>
        <taxon>Kickxellomycotina</taxon>
        <taxon>Kickxellomycetes</taxon>
        <taxon>Kickxellales</taxon>
        <taxon>Kickxellaceae</taxon>
        <taxon>Coemansia</taxon>
    </lineage>
</organism>
<dbReference type="GO" id="GO:0008757">
    <property type="term" value="F:S-adenosylmethionine-dependent methyltransferase activity"/>
    <property type="evidence" value="ECO:0007669"/>
    <property type="project" value="TreeGrafter"/>
</dbReference>
<keyword evidence="1" id="KW-0489">Methyltransferase</keyword>
<dbReference type="PANTHER" id="PTHR10509:SF14">
    <property type="entry name" value="CAFFEOYL-COA O-METHYLTRANSFERASE 3-RELATED"/>
    <property type="match status" value="1"/>
</dbReference>
<gene>
    <name evidence="5" type="ORF">GGI15_000239</name>
</gene>
<accession>A0A9W8HPY5</accession>
<keyword evidence="3" id="KW-0949">S-adenosyl-L-methionine</keyword>
<dbReference type="InterPro" id="IPR029063">
    <property type="entry name" value="SAM-dependent_MTases_sf"/>
</dbReference>
<comment type="caution">
    <text evidence="5">The sequence shown here is derived from an EMBL/GenBank/DDBJ whole genome shotgun (WGS) entry which is preliminary data.</text>
</comment>
<dbReference type="GO" id="GO:0032259">
    <property type="term" value="P:methylation"/>
    <property type="evidence" value="ECO:0007669"/>
    <property type="project" value="UniProtKB-KW"/>
</dbReference>
<keyword evidence="2" id="KW-0808">Transferase</keyword>
<evidence type="ECO:0000256" key="1">
    <source>
        <dbReference type="ARBA" id="ARBA00022603"/>
    </source>
</evidence>
<name>A0A9W8HPY5_9FUNG</name>
<dbReference type="Proteomes" id="UP001140172">
    <property type="component" value="Unassembled WGS sequence"/>
</dbReference>
<evidence type="ECO:0000313" key="5">
    <source>
        <dbReference type="EMBL" id="KAJ2787979.1"/>
    </source>
</evidence>
<reference evidence="5" key="1">
    <citation type="submission" date="2022-07" db="EMBL/GenBank/DDBJ databases">
        <title>Phylogenomic reconstructions and comparative analyses of Kickxellomycotina fungi.</title>
        <authorList>
            <person name="Reynolds N.K."/>
            <person name="Stajich J.E."/>
            <person name="Barry K."/>
            <person name="Grigoriev I.V."/>
            <person name="Crous P."/>
            <person name="Smith M.E."/>
        </authorList>
    </citation>
    <scope>NUCLEOTIDE SEQUENCE</scope>
    <source>
        <strain evidence="5">BCRC 34489</strain>
    </source>
</reference>
<dbReference type="EMBL" id="JANBUM010000006">
    <property type="protein sequence ID" value="KAJ2787979.1"/>
    <property type="molecule type" value="Genomic_DNA"/>
</dbReference>
<dbReference type="PANTHER" id="PTHR10509">
    <property type="entry name" value="O-METHYLTRANSFERASE-RELATED"/>
    <property type="match status" value="1"/>
</dbReference>
<dbReference type="GO" id="GO:0008171">
    <property type="term" value="F:O-methyltransferase activity"/>
    <property type="evidence" value="ECO:0007669"/>
    <property type="project" value="InterPro"/>
</dbReference>